<reference evidence="2 3" key="1">
    <citation type="submission" date="2022-11" db="EMBL/GenBank/DDBJ databases">
        <title>Viruses from the air-sea interface of a natural surface slick.</title>
        <authorList>
            <person name="Rahlff J."/>
            <person name="Holmfeldt K."/>
        </authorList>
    </citation>
    <scope>NUCLEOTIDE SEQUENCE [LARGE SCALE GENOMIC DNA]</scope>
    <source>
        <strain evidence="2 3">SMS4</strain>
    </source>
</reference>
<dbReference type="Pfam" id="PF14559">
    <property type="entry name" value="TPR_19"/>
    <property type="match status" value="1"/>
</dbReference>
<feature type="signal peptide" evidence="1">
    <location>
        <begin position="1"/>
        <end position="18"/>
    </location>
</feature>
<keyword evidence="3" id="KW-1185">Reference proteome</keyword>
<name>A0ABT9I2X8_9GAMM</name>
<evidence type="ECO:0000313" key="2">
    <source>
        <dbReference type="EMBL" id="MDP5137741.1"/>
    </source>
</evidence>
<dbReference type="SUPFAM" id="SSF48452">
    <property type="entry name" value="TPR-like"/>
    <property type="match status" value="1"/>
</dbReference>
<dbReference type="EMBL" id="JAPJDZ010000064">
    <property type="protein sequence ID" value="MDP5137741.1"/>
    <property type="molecule type" value="Genomic_DNA"/>
</dbReference>
<organism evidence="2 3">
    <name type="scientific">Rheinheimera baltica</name>
    <dbReference type="NCBI Taxonomy" id="67576"/>
    <lineage>
        <taxon>Bacteria</taxon>
        <taxon>Pseudomonadati</taxon>
        <taxon>Pseudomonadota</taxon>
        <taxon>Gammaproteobacteria</taxon>
        <taxon>Chromatiales</taxon>
        <taxon>Chromatiaceae</taxon>
        <taxon>Rheinheimera</taxon>
    </lineage>
</organism>
<keyword evidence="1" id="KW-0732">Signal</keyword>
<dbReference type="InterPro" id="IPR011990">
    <property type="entry name" value="TPR-like_helical_dom_sf"/>
</dbReference>
<dbReference type="Gene3D" id="1.25.40.10">
    <property type="entry name" value="Tetratricopeptide repeat domain"/>
    <property type="match status" value="1"/>
</dbReference>
<gene>
    <name evidence="2" type="ORF">ORJ04_17440</name>
</gene>
<protein>
    <submittedName>
        <fullName evidence="2">Tetratricopeptide repeat protein</fullName>
    </submittedName>
</protein>
<evidence type="ECO:0000313" key="3">
    <source>
        <dbReference type="Proteomes" id="UP001231109"/>
    </source>
</evidence>
<dbReference type="RefSeq" id="WP_305976979.1">
    <property type="nucleotide sequence ID" value="NZ_JAPJDZ010000064.1"/>
</dbReference>
<comment type="caution">
    <text evidence="2">The sequence shown here is derived from an EMBL/GenBank/DDBJ whole genome shotgun (WGS) entry which is preliminary data.</text>
</comment>
<accession>A0ABT9I2X8</accession>
<sequence length="356" mass="40111">MKFFYIWLCLFSSLPLLAQSVKPEATDVLSLGKTLPLTPALQTLTQQLVKQPDNDAVRLEAVQLYLQGARKPGFDDWFHQAQALLDELSSTSRNSDSYWLLLADMQQQQHQFATALESLQRVFERDAANINASLMAARIYLAQNNTAAAQQACARLWQELFLFSVCSYEVAGRRGNAIQSYTALQQLYSQQKSLSVALDSWLRGILAEQAEMLGKPQQAIGWLEPALPQAPVSLWLKWADLSLQQDASAAVYARLQPLEQEYGLTDGLLLRLALAERNTKQGERYMTQLEPRMMLRIARGDKDHAADMVHYFLAVQPDAQAALHWAQLNYASAKEPDDLMLLQRARSAVQQEEGRL</sequence>
<dbReference type="Proteomes" id="UP001231109">
    <property type="component" value="Unassembled WGS sequence"/>
</dbReference>
<evidence type="ECO:0000256" key="1">
    <source>
        <dbReference type="SAM" id="SignalP"/>
    </source>
</evidence>
<feature type="chain" id="PRO_5045842062" evidence="1">
    <location>
        <begin position="19"/>
        <end position="356"/>
    </location>
</feature>
<proteinExistence type="predicted"/>